<organism evidence="2 3">
    <name type="scientific">Priestia koreensis</name>
    <dbReference type="NCBI Taxonomy" id="284581"/>
    <lineage>
        <taxon>Bacteria</taxon>
        <taxon>Bacillati</taxon>
        <taxon>Bacillota</taxon>
        <taxon>Bacilli</taxon>
        <taxon>Bacillales</taxon>
        <taxon>Bacillaceae</taxon>
        <taxon>Priestia</taxon>
    </lineage>
</organism>
<accession>A0A0M0LGZ7</accession>
<dbReference type="Pfam" id="PF13021">
    <property type="entry name" value="DUF3885"/>
    <property type="match status" value="1"/>
</dbReference>
<sequence>MNDYLQTYHPNLRRTPHLYHQSEFGIHFSLGDDLSPLNDVDGINNDYFQLVYQQAMTIFDELFHPDDELIWVTNMYKSKYEKKNVRPLKVYQPYLKDKRALYRLHVHTYPYPFENDEEGDEMQQFSLNCKRNDIRILPLLKSAIHEDFPLKPRFGGYAIGYPDVLFVNTTKNVTFFLYDDRGCEVTSLNADTIRPLYETYKSWIAEYDRQDIEERLRIK</sequence>
<keyword evidence="3" id="KW-1185">Reference proteome</keyword>
<dbReference type="EMBL" id="LILC01000002">
    <property type="protein sequence ID" value="KOO50360.1"/>
    <property type="molecule type" value="Genomic_DNA"/>
</dbReference>
<gene>
    <name evidence="2" type="ORF">AMD01_00950</name>
</gene>
<dbReference type="AlphaFoldDB" id="A0A0M0LGZ7"/>
<dbReference type="OrthoDB" id="72213at2"/>
<evidence type="ECO:0000313" key="3">
    <source>
        <dbReference type="Proteomes" id="UP000037558"/>
    </source>
</evidence>
<evidence type="ECO:0000313" key="2">
    <source>
        <dbReference type="EMBL" id="KOO50360.1"/>
    </source>
</evidence>
<protein>
    <recommendedName>
        <fullName evidence="1">DUF3885 domain-containing protein</fullName>
    </recommendedName>
</protein>
<dbReference type="InterPro" id="IPR024976">
    <property type="entry name" value="DUF3885"/>
</dbReference>
<name>A0A0M0LGZ7_9BACI</name>
<proteinExistence type="predicted"/>
<dbReference type="Proteomes" id="UP000037558">
    <property type="component" value="Unassembled WGS sequence"/>
</dbReference>
<reference evidence="3" key="1">
    <citation type="submission" date="2015-08" db="EMBL/GenBank/DDBJ databases">
        <title>Fjat-14210 dsm16467.</title>
        <authorList>
            <person name="Liu B."/>
            <person name="Wang J."/>
            <person name="Zhu Y."/>
            <person name="Liu G."/>
            <person name="Chen Q."/>
            <person name="Chen Z."/>
            <person name="Lan J."/>
            <person name="Che J."/>
            <person name="Ge C."/>
            <person name="Shi H."/>
            <person name="Pan Z."/>
            <person name="Liu X."/>
        </authorList>
    </citation>
    <scope>NUCLEOTIDE SEQUENCE [LARGE SCALE GENOMIC DNA]</scope>
    <source>
        <strain evidence="3">DSM 16467</strain>
    </source>
</reference>
<dbReference type="PATRIC" id="fig|284581.3.peg.437"/>
<evidence type="ECO:0000259" key="1">
    <source>
        <dbReference type="Pfam" id="PF13021"/>
    </source>
</evidence>
<feature type="domain" description="DUF3885" evidence="1">
    <location>
        <begin position="1"/>
        <end position="208"/>
    </location>
</feature>
<comment type="caution">
    <text evidence="2">The sequence shown here is derived from an EMBL/GenBank/DDBJ whole genome shotgun (WGS) entry which is preliminary data.</text>
</comment>
<dbReference type="RefSeq" id="WP_053399511.1">
    <property type="nucleotide sequence ID" value="NZ_LILC01000002.1"/>
</dbReference>